<evidence type="ECO:0000256" key="1">
    <source>
        <dbReference type="SAM" id="Coils"/>
    </source>
</evidence>
<name>A0A4P9YE92_ROZAC</name>
<evidence type="ECO:0000313" key="3">
    <source>
        <dbReference type="EMBL" id="RKP17727.1"/>
    </source>
</evidence>
<evidence type="ECO:0000313" key="4">
    <source>
        <dbReference type="Proteomes" id="UP000281549"/>
    </source>
</evidence>
<protein>
    <submittedName>
        <fullName evidence="3">Uncharacterized protein</fullName>
    </submittedName>
</protein>
<sequence length="337" mass="39567">MTTQFFYGFLVTIPNDYNEGQGEELQRQKYKEQKHQMLEEKLVESKKRLEVLEQKSKLLQRKKQQCVDERNQEIIKKRKQLERIGKKVKLKLQESVTQKTVNPTDFKIKQRSTLFKAQLPHQAKEDGVPDIAAKRNTISTFSMRKKEDKINIPTLPSLEMTIGILNRDSKTIAQQEKTEKRHNLKMTAFLKNLSQLTSTAKHYKDYYVKISQKTITSIKNQNRENPQEAKSDDVDENQSTKKTYFEFSYNKCETHESEPEENELCDVDENAAIGCGIVPHFSEDETHKQKNETIECVEYDPIRYESLLHKPGITTKVPQKYLHGHWCVKTLWAENRQ</sequence>
<organism evidence="3 4">
    <name type="scientific">Rozella allomycis (strain CSF55)</name>
    <dbReference type="NCBI Taxonomy" id="988480"/>
    <lineage>
        <taxon>Eukaryota</taxon>
        <taxon>Fungi</taxon>
        <taxon>Fungi incertae sedis</taxon>
        <taxon>Cryptomycota</taxon>
        <taxon>Cryptomycota incertae sedis</taxon>
        <taxon>Rozella</taxon>
    </lineage>
</organism>
<reference evidence="4" key="1">
    <citation type="journal article" date="2018" name="Nat. Microbiol.">
        <title>Leveraging single-cell genomics to expand the fungal tree of life.</title>
        <authorList>
            <person name="Ahrendt S.R."/>
            <person name="Quandt C.A."/>
            <person name="Ciobanu D."/>
            <person name="Clum A."/>
            <person name="Salamov A."/>
            <person name="Andreopoulos B."/>
            <person name="Cheng J.F."/>
            <person name="Woyke T."/>
            <person name="Pelin A."/>
            <person name="Henrissat B."/>
            <person name="Reynolds N.K."/>
            <person name="Benny G.L."/>
            <person name="Smith M.E."/>
            <person name="James T.Y."/>
            <person name="Grigoriev I.V."/>
        </authorList>
    </citation>
    <scope>NUCLEOTIDE SEQUENCE [LARGE SCALE GENOMIC DNA]</scope>
    <source>
        <strain evidence="4">CSF55</strain>
    </source>
</reference>
<feature type="coiled-coil region" evidence="1">
    <location>
        <begin position="35"/>
        <end position="72"/>
    </location>
</feature>
<gene>
    <name evidence="3" type="ORF">ROZALSC1DRAFT_23917</name>
</gene>
<proteinExistence type="predicted"/>
<feature type="region of interest" description="Disordered" evidence="2">
    <location>
        <begin position="218"/>
        <end position="238"/>
    </location>
</feature>
<dbReference type="EMBL" id="ML005696">
    <property type="protein sequence ID" value="RKP17727.1"/>
    <property type="molecule type" value="Genomic_DNA"/>
</dbReference>
<keyword evidence="1" id="KW-0175">Coiled coil</keyword>
<evidence type="ECO:0000256" key="2">
    <source>
        <dbReference type="SAM" id="MobiDB-lite"/>
    </source>
</evidence>
<accession>A0A4P9YE92</accession>
<dbReference type="AlphaFoldDB" id="A0A4P9YE92"/>
<feature type="compositionally biased region" description="Basic and acidic residues" evidence="2">
    <location>
        <begin position="221"/>
        <end position="232"/>
    </location>
</feature>
<dbReference type="Proteomes" id="UP000281549">
    <property type="component" value="Unassembled WGS sequence"/>
</dbReference>